<dbReference type="Proteomes" id="UP001562425">
    <property type="component" value="Unassembled WGS sequence"/>
</dbReference>
<dbReference type="PANTHER" id="PTHR10380">
    <property type="entry name" value="CUTICLE PROTEIN"/>
    <property type="match status" value="1"/>
</dbReference>
<proteinExistence type="predicted"/>
<reference evidence="5 6" key="1">
    <citation type="submission" date="2024-05" db="EMBL/GenBank/DDBJ databases">
        <title>Culex pipiens pipiens assembly and annotation.</title>
        <authorList>
            <person name="Alout H."/>
            <person name="Durand T."/>
        </authorList>
    </citation>
    <scope>NUCLEOTIDE SEQUENCE [LARGE SCALE GENOMIC DNA]</scope>
    <source>
        <strain evidence="5">HA-2024</strain>
        <tissue evidence="5">Whole body</tissue>
    </source>
</reference>
<comment type="caution">
    <text evidence="5">The sequence shown here is derived from an EMBL/GenBank/DDBJ whole genome shotgun (WGS) entry which is preliminary data.</text>
</comment>
<protein>
    <recommendedName>
        <fullName evidence="7">Cuticle protein</fullName>
    </recommendedName>
</protein>
<keyword evidence="1 2" id="KW-0193">Cuticle</keyword>
<dbReference type="InterPro" id="IPR000618">
    <property type="entry name" value="Insect_cuticle"/>
</dbReference>
<sequence length="341" mass="36122">MRAFVLGSVLLLASATSGHYLGHAVSSQYQAHDGVGGYSYGYADQNSQKHETKDAHGVTHGGYSYVDGDGHTQTVKYTADPIHGFQVAATNLPKGPAPVPVHDVHAHHVPAYTAYAAPWAYAHPIALGHNGVPLETPEVQAAKAAHFAAHAEAKSRLHKRSAPWGYVPADTPEVSAAKAAHFAAHAAVKTGHGPVAAPIAAHHQHWDHAPAQKAWHGPIHIPVIHKGVPLEPKEVQHAKAEHAAAYAKVQGHQHYAPAPQEHYGHHEEAKSYGAWHGPQHIPVIHNGVPVETPEVQHAKAAHLNALAGAGAHSGHAAAPAWGHGPEDDGSYDPAKYERADY</sequence>
<dbReference type="PANTHER" id="PTHR10380:SF196">
    <property type="entry name" value="CUTICULAR PROTEIN 72EA"/>
    <property type="match status" value="1"/>
</dbReference>
<evidence type="ECO:0000256" key="4">
    <source>
        <dbReference type="SAM" id="SignalP"/>
    </source>
</evidence>
<evidence type="ECO:0000256" key="1">
    <source>
        <dbReference type="ARBA" id="ARBA00022460"/>
    </source>
</evidence>
<dbReference type="PROSITE" id="PS51155">
    <property type="entry name" value="CHIT_BIND_RR_2"/>
    <property type="match status" value="1"/>
</dbReference>
<gene>
    <name evidence="5" type="ORF">pipiens_005150</name>
</gene>
<dbReference type="AlphaFoldDB" id="A0ABD1CB12"/>
<dbReference type="GO" id="GO:0042302">
    <property type="term" value="F:structural constituent of cuticle"/>
    <property type="evidence" value="ECO:0007669"/>
    <property type="project" value="UniProtKB-UniRule"/>
</dbReference>
<feature type="chain" id="PRO_5044804667" description="Cuticle protein" evidence="4">
    <location>
        <begin position="19"/>
        <end position="341"/>
    </location>
</feature>
<evidence type="ECO:0008006" key="7">
    <source>
        <dbReference type="Google" id="ProtNLM"/>
    </source>
</evidence>
<evidence type="ECO:0000313" key="5">
    <source>
        <dbReference type="EMBL" id="KAL1373528.1"/>
    </source>
</evidence>
<dbReference type="EMBL" id="JBEHCU010014273">
    <property type="protein sequence ID" value="KAL1373528.1"/>
    <property type="molecule type" value="Genomic_DNA"/>
</dbReference>
<name>A0ABD1CB12_CULPP</name>
<keyword evidence="4" id="KW-0732">Signal</keyword>
<keyword evidence="6" id="KW-1185">Reference proteome</keyword>
<dbReference type="PRINTS" id="PR00947">
    <property type="entry name" value="CUTICLE"/>
</dbReference>
<dbReference type="PROSITE" id="PS00233">
    <property type="entry name" value="CHIT_BIND_RR_1"/>
    <property type="match status" value="1"/>
</dbReference>
<dbReference type="InterPro" id="IPR050468">
    <property type="entry name" value="Cuticle_Struct_Prot"/>
</dbReference>
<accession>A0ABD1CB12</accession>
<organism evidence="5 6">
    <name type="scientific">Culex pipiens pipiens</name>
    <name type="common">Northern house mosquito</name>
    <dbReference type="NCBI Taxonomy" id="38569"/>
    <lineage>
        <taxon>Eukaryota</taxon>
        <taxon>Metazoa</taxon>
        <taxon>Ecdysozoa</taxon>
        <taxon>Arthropoda</taxon>
        <taxon>Hexapoda</taxon>
        <taxon>Insecta</taxon>
        <taxon>Pterygota</taxon>
        <taxon>Neoptera</taxon>
        <taxon>Endopterygota</taxon>
        <taxon>Diptera</taxon>
        <taxon>Nematocera</taxon>
        <taxon>Culicoidea</taxon>
        <taxon>Culicidae</taxon>
        <taxon>Culicinae</taxon>
        <taxon>Culicini</taxon>
        <taxon>Culex</taxon>
        <taxon>Culex</taxon>
    </lineage>
</organism>
<feature type="signal peptide" evidence="4">
    <location>
        <begin position="1"/>
        <end position="18"/>
    </location>
</feature>
<evidence type="ECO:0000256" key="3">
    <source>
        <dbReference type="SAM" id="MobiDB-lite"/>
    </source>
</evidence>
<dbReference type="Pfam" id="PF00379">
    <property type="entry name" value="Chitin_bind_4"/>
    <property type="match status" value="1"/>
</dbReference>
<evidence type="ECO:0000313" key="6">
    <source>
        <dbReference type="Proteomes" id="UP001562425"/>
    </source>
</evidence>
<feature type="compositionally biased region" description="Low complexity" evidence="3">
    <location>
        <begin position="313"/>
        <end position="323"/>
    </location>
</feature>
<dbReference type="InterPro" id="IPR031311">
    <property type="entry name" value="CHIT_BIND_RR_consensus"/>
</dbReference>
<evidence type="ECO:0000256" key="2">
    <source>
        <dbReference type="PROSITE-ProRule" id="PRU00497"/>
    </source>
</evidence>
<feature type="region of interest" description="Disordered" evidence="3">
    <location>
        <begin position="313"/>
        <end position="341"/>
    </location>
</feature>